<feature type="non-terminal residue" evidence="1">
    <location>
        <position position="1"/>
    </location>
</feature>
<dbReference type="EMBL" id="CAJVCH010554130">
    <property type="protein sequence ID" value="CAG7830080.1"/>
    <property type="molecule type" value="Genomic_DNA"/>
</dbReference>
<proteinExistence type="predicted"/>
<sequence>PSERFQIPHPTVPSVHEGFRKAIIPRNSTTPNVLNEYFGLNSQVSCKS</sequence>
<keyword evidence="2" id="KW-1185">Reference proteome</keyword>
<organism evidence="1 2">
    <name type="scientific">Allacma fusca</name>
    <dbReference type="NCBI Taxonomy" id="39272"/>
    <lineage>
        <taxon>Eukaryota</taxon>
        <taxon>Metazoa</taxon>
        <taxon>Ecdysozoa</taxon>
        <taxon>Arthropoda</taxon>
        <taxon>Hexapoda</taxon>
        <taxon>Collembola</taxon>
        <taxon>Symphypleona</taxon>
        <taxon>Sminthuridae</taxon>
        <taxon>Allacma</taxon>
    </lineage>
</organism>
<evidence type="ECO:0000313" key="1">
    <source>
        <dbReference type="EMBL" id="CAG7830080.1"/>
    </source>
</evidence>
<reference evidence="1" key="1">
    <citation type="submission" date="2021-06" db="EMBL/GenBank/DDBJ databases">
        <authorList>
            <person name="Hodson N. C."/>
            <person name="Mongue J. A."/>
            <person name="Jaron S. K."/>
        </authorList>
    </citation>
    <scope>NUCLEOTIDE SEQUENCE</scope>
</reference>
<name>A0A8J2L8P3_9HEXA</name>
<gene>
    <name evidence="1" type="ORF">AFUS01_LOCUS39907</name>
</gene>
<evidence type="ECO:0000313" key="2">
    <source>
        <dbReference type="Proteomes" id="UP000708208"/>
    </source>
</evidence>
<accession>A0A8J2L8P3</accession>
<protein>
    <submittedName>
        <fullName evidence="1">Uncharacterized protein</fullName>
    </submittedName>
</protein>
<dbReference type="AlphaFoldDB" id="A0A8J2L8P3"/>
<comment type="caution">
    <text evidence="1">The sequence shown here is derived from an EMBL/GenBank/DDBJ whole genome shotgun (WGS) entry which is preliminary data.</text>
</comment>
<dbReference type="Proteomes" id="UP000708208">
    <property type="component" value="Unassembled WGS sequence"/>
</dbReference>